<evidence type="ECO:0000313" key="1">
    <source>
        <dbReference type="EMBL" id="KMM69625.1"/>
    </source>
</evidence>
<evidence type="ECO:0000313" key="2">
    <source>
        <dbReference type="Proteomes" id="UP000054567"/>
    </source>
</evidence>
<organism evidence="1 2">
    <name type="scientific">Coccidioides posadasii RMSCC 3488</name>
    <dbReference type="NCBI Taxonomy" id="454284"/>
    <lineage>
        <taxon>Eukaryota</taxon>
        <taxon>Fungi</taxon>
        <taxon>Dikarya</taxon>
        <taxon>Ascomycota</taxon>
        <taxon>Pezizomycotina</taxon>
        <taxon>Eurotiomycetes</taxon>
        <taxon>Eurotiomycetidae</taxon>
        <taxon>Onygenales</taxon>
        <taxon>Onygenaceae</taxon>
        <taxon>Coccidioides</taxon>
    </lineage>
</organism>
<name>A0A0J6FJR8_COCPO</name>
<accession>A0A0J6FJR8</accession>
<reference evidence="2" key="2">
    <citation type="journal article" date="2009" name="Genome Res.">
        <title>Comparative genomic analyses of the human fungal pathogens Coccidioides and their relatives.</title>
        <authorList>
            <person name="Sharpton T.J."/>
            <person name="Stajich J.E."/>
            <person name="Rounsley S.D."/>
            <person name="Gardner M.J."/>
            <person name="Wortman J.R."/>
            <person name="Jordar V.S."/>
            <person name="Maiti R."/>
            <person name="Kodira C.D."/>
            <person name="Neafsey D.E."/>
            <person name="Zeng Q."/>
            <person name="Hung C.-Y."/>
            <person name="McMahan C."/>
            <person name="Muszewska A."/>
            <person name="Grynberg M."/>
            <person name="Mandel M.A."/>
            <person name="Kellner E.M."/>
            <person name="Barker B.M."/>
            <person name="Galgiani J.N."/>
            <person name="Orbach M.J."/>
            <person name="Kirkland T.N."/>
            <person name="Cole G.T."/>
            <person name="Henn M.R."/>
            <person name="Birren B.W."/>
            <person name="Taylor J.W."/>
        </authorList>
    </citation>
    <scope>NUCLEOTIDE SEQUENCE [LARGE SCALE GENOMIC DNA]</scope>
    <source>
        <strain evidence="2">RMSCC 3488</strain>
    </source>
</reference>
<dbReference type="EMBL" id="DS268111">
    <property type="protein sequence ID" value="KMM69625.1"/>
    <property type="molecule type" value="Genomic_DNA"/>
</dbReference>
<reference evidence="2" key="3">
    <citation type="journal article" date="2010" name="Genome Res.">
        <title>Population genomic sequencing of Coccidioides fungi reveals recent hybridization and transposon control.</title>
        <authorList>
            <person name="Neafsey D.E."/>
            <person name="Barker B.M."/>
            <person name="Sharpton T.J."/>
            <person name="Stajich J.E."/>
            <person name="Park D.J."/>
            <person name="Whiston E."/>
            <person name="Hung C.-Y."/>
            <person name="McMahan C."/>
            <person name="White J."/>
            <person name="Sykes S."/>
            <person name="Heiman D."/>
            <person name="Young S."/>
            <person name="Zeng Q."/>
            <person name="Abouelleil A."/>
            <person name="Aftuck L."/>
            <person name="Bessette D."/>
            <person name="Brown A."/>
            <person name="FitzGerald M."/>
            <person name="Lui A."/>
            <person name="Macdonald J.P."/>
            <person name="Priest M."/>
            <person name="Orbach M.J."/>
            <person name="Galgiani J.N."/>
            <person name="Kirkland T.N."/>
            <person name="Cole G.T."/>
            <person name="Birren B.W."/>
            <person name="Henn M.R."/>
            <person name="Taylor J.W."/>
            <person name="Rounsley S.D."/>
        </authorList>
    </citation>
    <scope>NUCLEOTIDE SEQUENCE [LARGE SCALE GENOMIC DNA]</scope>
    <source>
        <strain evidence="2">RMSCC 3488</strain>
    </source>
</reference>
<proteinExistence type="predicted"/>
<gene>
    <name evidence="1" type="ORF">CPAG_05939</name>
</gene>
<dbReference type="AlphaFoldDB" id="A0A0J6FJR8"/>
<protein>
    <submittedName>
        <fullName evidence="1">Uncharacterized protein</fullName>
    </submittedName>
</protein>
<dbReference type="VEuPathDB" id="FungiDB:CPAG_05939"/>
<sequence>MGDFSRAQSSPGYFFTDSNGMPKTSSKSCAVNLSYDCSWALAQRPPPWRSGLLLMHAYPVTKTLRLSHTVKSIVRGYLSTRLTIYPKPHIQGATCSVRAINLRALHLDSHACKLEFLNYL</sequence>
<reference evidence="1 2" key="1">
    <citation type="submission" date="2007-06" db="EMBL/GenBank/DDBJ databases">
        <title>The Genome Sequence of Coccidioides posadasii RMSCC_3488.</title>
        <authorList>
            <consortium name="Coccidioides Genome Resources Consortium"/>
            <consortium name="The Broad Institute Genome Sequencing Platform"/>
            <person name="Henn M.R."/>
            <person name="Sykes S."/>
            <person name="Young S."/>
            <person name="Jaffe D."/>
            <person name="Berlin A."/>
            <person name="Alvarez P."/>
            <person name="Butler J."/>
            <person name="Gnerre S."/>
            <person name="Grabherr M."/>
            <person name="Mauceli E."/>
            <person name="Brockman W."/>
            <person name="Kodira C."/>
            <person name="Alvarado L."/>
            <person name="Zeng Q."/>
            <person name="Crawford M."/>
            <person name="Antoine C."/>
            <person name="Devon K."/>
            <person name="Galgiani J."/>
            <person name="Orsborn K."/>
            <person name="Lewis M.L."/>
            <person name="Nusbaum C."/>
            <person name="Galagan J."/>
            <person name="Birren B."/>
        </authorList>
    </citation>
    <scope>NUCLEOTIDE SEQUENCE [LARGE SCALE GENOMIC DNA]</scope>
    <source>
        <strain evidence="1 2">RMSCC 3488</strain>
    </source>
</reference>
<dbReference type="Proteomes" id="UP000054567">
    <property type="component" value="Unassembled WGS sequence"/>
</dbReference>